<evidence type="ECO:0000256" key="1">
    <source>
        <dbReference type="SAM" id="Phobius"/>
    </source>
</evidence>
<sequence length="100" mass="11418">MGRSSTSVWAVITREKVMRYQRERDIKKRMNKASISICSLLSLKVGLFRHEAIRIFSRDISKIFSISTKDGHGQSTVLTLFLTMLLTLSIIVYHSLLCSP</sequence>
<dbReference type="EMBL" id="HACG01044472">
    <property type="protein sequence ID" value="CEK91337.1"/>
    <property type="molecule type" value="Transcribed_RNA"/>
</dbReference>
<gene>
    <name evidence="2" type="primary">ORF182322</name>
    <name evidence="3" type="synonym">ORF182327</name>
    <name evidence="4" type="synonym">ORF182333</name>
</gene>
<dbReference type="EMBL" id="HACG01044470">
    <property type="protein sequence ID" value="CEK91335.1"/>
    <property type="molecule type" value="Transcribed_RNA"/>
</dbReference>
<keyword evidence="1" id="KW-0812">Transmembrane</keyword>
<name>A0A0B7BGL9_9EUPU</name>
<evidence type="ECO:0000313" key="4">
    <source>
        <dbReference type="EMBL" id="CEK91337.1"/>
    </source>
</evidence>
<evidence type="ECO:0000313" key="3">
    <source>
        <dbReference type="EMBL" id="CEK91336.1"/>
    </source>
</evidence>
<keyword evidence="1" id="KW-1133">Transmembrane helix</keyword>
<organism evidence="2">
    <name type="scientific">Arion vulgaris</name>
    <dbReference type="NCBI Taxonomy" id="1028688"/>
    <lineage>
        <taxon>Eukaryota</taxon>
        <taxon>Metazoa</taxon>
        <taxon>Spiralia</taxon>
        <taxon>Lophotrochozoa</taxon>
        <taxon>Mollusca</taxon>
        <taxon>Gastropoda</taxon>
        <taxon>Heterobranchia</taxon>
        <taxon>Euthyneura</taxon>
        <taxon>Panpulmonata</taxon>
        <taxon>Eupulmonata</taxon>
        <taxon>Stylommatophora</taxon>
        <taxon>Helicina</taxon>
        <taxon>Arionoidea</taxon>
        <taxon>Arionidae</taxon>
        <taxon>Arion</taxon>
    </lineage>
</organism>
<accession>A0A0B7BGL9</accession>
<feature type="transmembrane region" description="Helical" evidence="1">
    <location>
        <begin position="77"/>
        <end position="96"/>
    </location>
</feature>
<evidence type="ECO:0000313" key="2">
    <source>
        <dbReference type="EMBL" id="CEK91335.1"/>
    </source>
</evidence>
<protein>
    <submittedName>
        <fullName evidence="2">Uncharacterized protein</fullName>
    </submittedName>
</protein>
<keyword evidence="1" id="KW-0472">Membrane</keyword>
<dbReference type="AlphaFoldDB" id="A0A0B7BGL9"/>
<dbReference type="EMBL" id="HACG01044471">
    <property type="protein sequence ID" value="CEK91336.1"/>
    <property type="molecule type" value="Transcribed_RNA"/>
</dbReference>
<reference evidence="2" key="1">
    <citation type="submission" date="2014-12" db="EMBL/GenBank/DDBJ databases">
        <title>Insight into the proteome of Arion vulgaris.</title>
        <authorList>
            <person name="Aradska J."/>
            <person name="Bulat T."/>
            <person name="Smidak R."/>
            <person name="Sarate P."/>
            <person name="Gangsoo J."/>
            <person name="Sialana F."/>
            <person name="Bilban M."/>
            <person name="Lubec G."/>
        </authorList>
    </citation>
    <scope>NUCLEOTIDE SEQUENCE</scope>
    <source>
        <tissue evidence="2">Skin</tissue>
    </source>
</reference>
<proteinExistence type="predicted"/>